<sequence>MRIPATLTVLLSGVMMAQAQQAPEPQQFLYYQRYQSARDALHTQLKAEPANARTWYWLSQAYLQNDQIQAFKDTMVNAPAAVVESPLFTVVRGHLSLLNGQADSAHLYFEKAMSDSKNKNVEVLAAVARAHVDAKAGDGNQALLALEKAFKREKKDPVLFTLQGDAYRKLANGTEAYRSYEAAIANNNGQYAPASFQLGKIFVAQKNPELYVTYFEQAIKNDAAFAPAYYELYYHYYFLDVAQASANFKQYVANTDTNPENDLLWADLLYLGKAYDQAITKTNELIAAHPENTSPRLYKLLAYSYLGKQDTATALNYMHTFLAKEVDSNYVLRDYDLMAELYATQPGKEDSAALFYQKALTRVEDSAAYYGYYKKLGNLMAATKNYSAQAGWLGKYYDNNARATNLDLFNWGLAHFRAEEYQLADTVFGTYIGKYPEQGFGYYWRARSNALMDSGMVTGTAIPHYEKLIAVLELDTSNATNRKWLVESYGYIAAYQTNTAKDFPAAISYLEKVLTIDRDNKDAARYIEILEKNMASTPAAGASAEPGQQARNSTDGTADDRKQKEMK</sequence>
<reference evidence="3" key="1">
    <citation type="submission" date="2023-03" db="EMBL/GenBank/DDBJ databases">
        <title>Andean soil-derived lignocellulolytic bacterial consortium as a source of novel taxa and putative plastic-active enzymes.</title>
        <authorList>
            <person name="Diaz-Garcia L."/>
            <person name="Chuvochina M."/>
            <person name="Feuerriegel G."/>
            <person name="Bunk B."/>
            <person name="Sproer C."/>
            <person name="Streit W.R."/>
            <person name="Rodriguez L.M."/>
            <person name="Overmann J."/>
            <person name="Jimenez D.J."/>
        </authorList>
    </citation>
    <scope>NUCLEOTIDE SEQUENCE</scope>
    <source>
        <strain evidence="3">MAG 7</strain>
    </source>
</reference>
<dbReference type="Gene3D" id="1.25.40.10">
    <property type="entry name" value="Tetratricopeptide repeat domain"/>
    <property type="match status" value="2"/>
</dbReference>
<accession>A0AAJ5WQS4</accession>
<dbReference type="InterPro" id="IPR019734">
    <property type="entry name" value="TPR_rpt"/>
</dbReference>
<feature type="signal peptide" evidence="2">
    <location>
        <begin position="1"/>
        <end position="19"/>
    </location>
</feature>
<evidence type="ECO:0000313" key="3">
    <source>
        <dbReference type="EMBL" id="WEK34364.1"/>
    </source>
</evidence>
<dbReference type="EMBL" id="CP119311">
    <property type="protein sequence ID" value="WEK34364.1"/>
    <property type="molecule type" value="Genomic_DNA"/>
</dbReference>
<dbReference type="InterPro" id="IPR011990">
    <property type="entry name" value="TPR-like_helical_dom_sf"/>
</dbReference>
<gene>
    <name evidence="3" type="ORF">P0Y53_17905</name>
</gene>
<organism evidence="3 4">
    <name type="scientific">Candidatus Pseudobacter hemicellulosilyticus</name>
    <dbReference type="NCBI Taxonomy" id="3121375"/>
    <lineage>
        <taxon>Bacteria</taxon>
        <taxon>Pseudomonadati</taxon>
        <taxon>Bacteroidota</taxon>
        <taxon>Chitinophagia</taxon>
        <taxon>Chitinophagales</taxon>
        <taxon>Chitinophagaceae</taxon>
        <taxon>Pseudobacter</taxon>
    </lineage>
</organism>
<dbReference type="PANTHER" id="PTHR12558:SF13">
    <property type="entry name" value="CELL DIVISION CYCLE PROTEIN 27 HOMOLOG"/>
    <property type="match status" value="1"/>
</dbReference>
<evidence type="ECO:0000256" key="2">
    <source>
        <dbReference type="SAM" id="SignalP"/>
    </source>
</evidence>
<name>A0AAJ5WQS4_9BACT</name>
<dbReference type="Proteomes" id="UP001220610">
    <property type="component" value="Chromosome"/>
</dbReference>
<feature type="region of interest" description="Disordered" evidence="1">
    <location>
        <begin position="537"/>
        <end position="567"/>
    </location>
</feature>
<evidence type="ECO:0000256" key="1">
    <source>
        <dbReference type="SAM" id="MobiDB-lite"/>
    </source>
</evidence>
<protein>
    <recommendedName>
        <fullName evidence="5">Tetratricopeptide repeat protein</fullName>
    </recommendedName>
</protein>
<evidence type="ECO:0008006" key="5">
    <source>
        <dbReference type="Google" id="ProtNLM"/>
    </source>
</evidence>
<dbReference type="SUPFAM" id="SSF48452">
    <property type="entry name" value="TPR-like"/>
    <property type="match status" value="3"/>
</dbReference>
<dbReference type="AlphaFoldDB" id="A0AAJ5WQS4"/>
<feature type="chain" id="PRO_5042571107" description="Tetratricopeptide repeat protein" evidence="2">
    <location>
        <begin position="20"/>
        <end position="567"/>
    </location>
</feature>
<keyword evidence="2" id="KW-0732">Signal</keyword>
<feature type="compositionally biased region" description="Basic and acidic residues" evidence="1">
    <location>
        <begin position="558"/>
        <end position="567"/>
    </location>
</feature>
<dbReference type="SMART" id="SM00028">
    <property type="entry name" value="TPR"/>
    <property type="match status" value="4"/>
</dbReference>
<evidence type="ECO:0000313" key="4">
    <source>
        <dbReference type="Proteomes" id="UP001220610"/>
    </source>
</evidence>
<dbReference type="PANTHER" id="PTHR12558">
    <property type="entry name" value="CELL DIVISION CYCLE 16,23,27"/>
    <property type="match status" value="1"/>
</dbReference>
<proteinExistence type="predicted"/>